<evidence type="ECO:0000313" key="11">
    <source>
        <dbReference type="Proteomes" id="UP000557566"/>
    </source>
</evidence>
<dbReference type="Pfam" id="PF04072">
    <property type="entry name" value="LCM"/>
    <property type="match status" value="1"/>
</dbReference>
<dbReference type="InterPro" id="IPR029063">
    <property type="entry name" value="SAM-dependent_MTases_sf"/>
</dbReference>
<evidence type="ECO:0000256" key="2">
    <source>
        <dbReference type="ARBA" id="ARBA00010703"/>
    </source>
</evidence>
<dbReference type="InterPro" id="IPR016651">
    <property type="entry name" value="LCMT1"/>
</dbReference>
<dbReference type="OrthoDB" id="203237at2759"/>
<feature type="binding site" evidence="9">
    <location>
        <begin position="198"/>
        <end position="199"/>
    </location>
    <ligand>
        <name>S-adenosyl-L-methionine</name>
        <dbReference type="ChEBI" id="CHEBI:59789"/>
    </ligand>
</feature>
<reference evidence="10 11" key="1">
    <citation type="journal article" date="2020" name="Genome Biol. Evol.">
        <title>A new high-quality draft genome assembly of the Chinese cordyceps Ophiocordyceps sinensis.</title>
        <authorList>
            <person name="Shu R."/>
            <person name="Zhang J."/>
            <person name="Meng Q."/>
            <person name="Zhang H."/>
            <person name="Zhou G."/>
            <person name="Li M."/>
            <person name="Wu P."/>
            <person name="Zhao Y."/>
            <person name="Chen C."/>
            <person name="Qin Q."/>
        </authorList>
    </citation>
    <scope>NUCLEOTIDE SEQUENCE [LARGE SCALE GENOMIC DNA]</scope>
    <source>
        <strain evidence="10 11">IOZ07</strain>
    </source>
</reference>
<evidence type="ECO:0000256" key="8">
    <source>
        <dbReference type="PIRNR" id="PIRNR016305"/>
    </source>
</evidence>
<dbReference type="PIRSF" id="PIRSF016305">
    <property type="entry name" value="LCM_mtfrase"/>
    <property type="match status" value="1"/>
</dbReference>
<evidence type="ECO:0000256" key="7">
    <source>
        <dbReference type="ARBA" id="ARBA00022691"/>
    </source>
</evidence>
<organism evidence="10 11">
    <name type="scientific">Ophiocordyceps sinensis</name>
    <dbReference type="NCBI Taxonomy" id="72228"/>
    <lineage>
        <taxon>Eukaryota</taxon>
        <taxon>Fungi</taxon>
        <taxon>Dikarya</taxon>
        <taxon>Ascomycota</taxon>
        <taxon>Pezizomycotina</taxon>
        <taxon>Sordariomycetes</taxon>
        <taxon>Hypocreomycetidae</taxon>
        <taxon>Hypocreales</taxon>
        <taxon>Ophiocordycipitaceae</taxon>
        <taxon>Ophiocordyceps</taxon>
    </lineage>
</organism>
<evidence type="ECO:0000313" key="10">
    <source>
        <dbReference type="EMBL" id="KAF4513469.1"/>
    </source>
</evidence>
<evidence type="ECO:0000256" key="3">
    <source>
        <dbReference type="ARBA" id="ARBA00012834"/>
    </source>
</evidence>
<feature type="binding site" evidence="9">
    <location>
        <position position="123"/>
    </location>
    <ligand>
        <name>S-adenosyl-L-methionine</name>
        <dbReference type="ChEBI" id="CHEBI:59789"/>
    </ligand>
</feature>
<dbReference type="EMBL" id="JAAVMX010000001">
    <property type="protein sequence ID" value="KAF4513469.1"/>
    <property type="molecule type" value="Genomic_DNA"/>
</dbReference>
<keyword evidence="11" id="KW-1185">Reference proteome</keyword>
<dbReference type="Proteomes" id="UP000557566">
    <property type="component" value="Unassembled WGS sequence"/>
</dbReference>
<dbReference type="GO" id="GO:0018423">
    <property type="term" value="F:protein C-terminal leucine carboxyl O-methyltransferase activity"/>
    <property type="evidence" value="ECO:0007669"/>
    <property type="project" value="UniProtKB-EC"/>
</dbReference>
<keyword evidence="6 8" id="KW-0808">Transferase</keyword>
<comment type="function">
    <text evidence="8">Methylates the carboxyl group of the C-terminal leucine residue of protein phosphatase 2A catalytic subunits to form alpha-leucine ester residues.</text>
</comment>
<dbReference type="PANTHER" id="PTHR13600">
    <property type="entry name" value="LEUCINE CARBOXYL METHYLTRANSFERASE"/>
    <property type="match status" value="1"/>
</dbReference>
<evidence type="ECO:0000256" key="9">
    <source>
        <dbReference type="PIRSR" id="PIRSR016305-1"/>
    </source>
</evidence>
<name>A0A8H4VA29_9HYPO</name>
<dbReference type="PANTHER" id="PTHR13600:SF21">
    <property type="entry name" value="LEUCINE CARBOXYL METHYLTRANSFERASE 1"/>
    <property type="match status" value="1"/>
</dbReference>
<dbReference type="InterPro" id="IPR007213">
    <property type="entry name" value="Ppm1/Ppm2/Tcmp"/>
</dbReference>
<dbReference type="GO" id="GO:0032259">
    <property type="term" value="P:methylation"/>
    <property type="evidence" value="ECO:0007669"/>
    <property type="project" value="UniProtKB-KW"/>
</dbReference>
<evidence type="ECO:0000256" key="5">
    <source>
        <dbReference type="ARBA" id="ARBA00022603"/>
    </source>
</evidence>
<feature type="binding site" evidence="9">
    <location>
        <position position="93"/>
    </location>
    <ligand>
        <name>S-adenosyl-L-methionine</name>
        <dbReference type="ChEBI" id="CHEBI:59789"/>
    </ligand>
</feature>
<evidence type="ECO:0000256" key="6">
    <source>
        <dbReference type="ARBA" id="ARBA00022679"/>
    </source>
</evidence>
<dbReference type="Gene3D" id="3.40.50.150">
    <property type="entry name" value="Vaccinia Virus protein VP39"/>
    <property type="match status" value="1"/>
</dbReference>
<comment type="similarity">
    <text evidence="2 8">Belongs to the methyltransferase superfamily. LCMT family.</text>
</comment>
<keyword evidence="5 8" id="KW-0489">Methyltransferase</keyword>
<comment type="catalytic activity">
    <reaction evidence="1 8">
        <text>[phosphatase 2A protein]-C-terminal L-leucine + S-adenosyl-L-methionine = [phosphatase 2A protein]-C-terminal L-leucine methyl ester + S-adenosyl-L-homocysteine</text>
        <dbReference type="Rhea" id="RHEA:48544"/>
        <dbReference type="Rhea" id="RHEA-COMP:12134"/>
        <dbReference type="Rhea" id="RHEA-COMP:12135"/>
        <dbReference type="ChEBI" id="CHEBI:57856"/>
        <dbReference type="ChEBI" id="CHEBI:59789"/>
        <dbReference type="ChEBI" id="CHEBI:90516"/>
        <dbReference type="ChEBI" id="CHEBI:90517"/>
        <dbReference type="EC" id="2.1.1.233"/>
    </reaction>
</comment>
<keyword evidence="7 8" id="KW-0949">S-adenosyl-L-methionine</keyword>
<comment type="caution">
    <text evidence="10">The sequence shown here is derived from an EMBL/GenBank/DDBJ whole genome shotgun (WGS) entry which is preliminary data.</text>
</comment>
<sequence length="370" mass="40078">MAAPSIPNLLSMRGGAGGRGGGRDGRGIGCGRFPAAAGGASADAVIQDTDTDAAVSRLSAVQVGYLDDPYAECFVSGPPTRRLPIINRGTYVRTRALDMIISAFLSQPNGPGDGCSKQIVSLGAGTDTRPFRLLDSHSSQELVYHEIDFEPTCRRKYQIIRTTPALASRFEDVEEAASGSWSARWRGGGGEYHCHAADLRSIHHDLAPVMGAAIRTNVPTLILSECCLCYLTHHESERVLDLFQSKMARLAIALYEPMPLDDTFGQVMLSNLKARKIHMPSLIRYKDASGQGERLRDAGFETIGHASVKDAWDAWIDDQEKARLAALEGLDEVEEWQLLAAHYVVAWGAKQTGFGDFGRIAMTKQVGTGS</sequence>
<proteinExistence type="inferred from homology"/>
<dbReference type="SUPFAM" id="SSF53335">
    <property type="entry name" value="S-adenosyl-L-methionine-dependent methyltransferases"/>
    <property type="match status" value="1"/>
</dbReference>
<evidence type="ECO:0000256" key="1">
    <source>
        <dbReference type="ARBA" id="ARBA00000724"/>
    </source>
</evidence>
<evidence type="ECO:0000256" key="4">
    <source>
        <dbReference type="ARBA" id="ARBA00017497"/>
    </source>
</evidence>
<accession>A0A8H4VA29</accession>
<protein>
    <recommendedName>
        <fullName evidence="4 8">Leucine carboxyl methyltransferase 1</fullName>
        <ecNumber evidence="3 8">2.1.1.233</ecNumber>
    </recommendedName>
</protein>
<dbReference type="EC" id="2.1.1.233" evidence="3 8"/>
<feature type="binding site" evidence="9">
    <location>
        <position position="225"/>
    </location>
    <ligand>
        <name>S-adenosyl-L-methionine</name>
        <dbReference type="ChEBI" id="CHEBI:59789"/>
    </ligand>
</feature>
<dbReference type="AlphaFoldDB" id="A0A8H4VA29"/>
<gene>
    <name evidence="10" type="ORF">G6O67_000737</name>
</gene>